<evidence type="ECO:0000256" key="1">
    <source>
        <dbReference type="ARBA" id="ARBA00023180"/>
    </source>
</evidence>
<dbReference type="InterPro" id="IPR011161">
    <property type="entry name" value="MHC_I-like_Ag-recog"/>
</dbReference>
<keyword evidence="5" id="KW-1185">Reference proteome</keyword>
<dbReference type="PANTHER" id="PTHR16675">
    <property type="entry name" value="MHC CLASS I-RELATED"/>
    <property type="match status" value="1"/>
</dbReference>
<reference evidence="4 5" key="1">
    <citation type="journal article" date="2019" name="Sci. Data">
        <title>Hybrid genome assembly and annotation of Danionella translucida.</title>
        <authorList>
            <person name="Kadobianskyi M."/>
            <person name="Schulze L."/>
            <person name="Schuelke M."/>
            <person name="Judkewitz B."/>
        </authorList>
    </citation>
    <scope>NUCLEOTIDE SEQUENCE [LARGE SCALE GENOMIC DNA]</scope>
    <source>
        <strain evidence="4 5">Bolton</strain>
    </source>
</reference>
<evidence type="ECO:0000256" key="2">
    <source>
        <dbReference type="RuleBase" id="RU004439"/>
    </source>
</evidence>
<organism evidence="4 5">
    <name type="scientific">Danionella cerebrum</name>
    <dbReference type="NCBI Taxonomy" id="2873325"/>
    <lineage>
        <taxon>Eukaryota</taxon>
        <taxon>Metazoa</taxon>
        <taxon>Chordata</taxon>
        <taxon>Craniata</taxon>
        <taxon>Vertebrata</taxon>
        <taxon>Euteleostomi</taxon>
        <taxon>Actinopterygii</taxon>
        <taxon>Neopterygii</taxon>
        <taxon>Teleostei</taxon>
        <taxon>Ostariophysi</taxon>
        <taxon>Cypriniformes</taxon>
        <taxon>Danionidae</taxon>
        <taxon>Danioninae</taxon>
        <taxon>Danionella</taxon>
    </lineage>
</organism>
<dbReference type="EMBL" id="SRMA01003378">
    <property type="protein sequence ID" value="TRZ03836.1"/>
    <property type="molecule type" value="Genomic_DNA"/>
</dbReference>
<dbReference type="PRINTS" id="PR01638">
    <property type="entry name" value="MHCCLASSI"/>
</dbReference>
<dbReference type="Pfam" id="PF00129">
    <property type="entry name" value="MHC_I"/>
    <property type="match status" value="1"/>
</dbReference>
<proteinExistence type="inferred from homology"/>
<dbReference type="SUPFAM" id="SSF54452">
    <property type="entry name" value="MHC antigen-recognition domain"/>
    <property type="match status" value="1"/>
</dbReference>
<dbReference type="AlphaFoldDB" id="A0A553RNS7"/>
<accession>A0A553RNS7</accession>
<comment type="similarity">
    <text evidence="2">Belongs to the MHC class I family.</text>
</comment>
<feature type="domain" description="MHC class I-like antigen recognition-like" evidence="3">
    <location>
        <begin position="1"/>
        <end position="83"/>
    </location>
</feature>
<dbReference type="STRING" id="623744.A0A553RNS7"/>
<name>A0A553RNS7_9TELE</name>
<dbReference type="InterPro" id="IPR011162">
    <property type="entry name" value="MHC_I/II-like_Ag-recog"/>
</dbReference>
<dbReference type="InterPro" id="IPR050208">
    <property type="entry name" value="MHC_class-I_related"/>
</dbReference>
<dbReference type="Gene3D" id="3.30.500.10">
    <property type="entry name" value="MHC class I-like antigen recognition-like"/>
    <property type="match status" value="1"/>
</dbReference>
<sequence>MFGCQWDDETGAIDAFDQYGYDGEDLVSLDFKEFRYISPVPQGVPSAQKWNNDRGMIEGNKNYFSTVCIDWLKKYLEYGKSSLQKT</sequence>
<keyword evidence="1" id="KW-0325">Glycoprotein</keyword>
<dbReference type="InterPro" id="IPR037055">
    <property type="entry name" value="MHC_I-like_Ag-recog_sf"/>
</dbReference>
<evidence type="ECO:0000313" key="5">
    <source>
        <dbReference type="Proteomes" id="UP000316079"/>
    </source>
</evidence>
<gene>
    <name evidence="4" type="ORF">DNTS_012948</name>
</gene>
<evidence type="ECO:0000313" key="4">
    <source>
        <dbReference type="EMBL" id="TRZ03836.1"/>
    </source>
</evidence>
<dbReference type="GO" id="GO:0005615">
    <property type="term" value="C:extracellular space"/>
    <property type="evidence" value="ECO:0007669"/>
    <property type="project" value="TreeGrafter"/>
</dbReference>
<dbReference type="PANTHER" id="PTHR16675:SF237">
    <property type="entry name" value="MHC CLASS I ANTIGEN TRANSCRIPT VARIANT 1-RELATED"/>
    <property type="match status" value="1"/>
</dbReference>
<dbReference type="GO" id="GO:0006955">
    <property type="term" value="P:immune response"/>
    <property type="evidence" value="ECO:0007669"/>
    <property type="project" value="TreeGrafter"/>
</dbReference>
<dbReference type="Proteomes" id="UP000316079">
    <property type="component" value="Unassembled WGS sequence"/>
</dbReference>
<feature type="non-terminal residue" evidence="4">
    <location>
        <position position="86"/>
    </location>
</feature>
<comment type="caution">
    <text evidence="4">The sequence shown here is derived from an EMBL/GenBank/DDBJ whole genome shotgun (WGS) entry which is preliminary data.</text>
</comment>
<evidence type="ECO:0000259" key="3">
    <source>
        <dbReference type="Pfam" id="PF00129"/>
    </source>
</evidence>
<protein>
    <recommendedName>
        <fullName evidence="3">MHC class I-like antigen recognition-like domain-containing protein</fullName>
    </recommendedName>
</protein>
<dbReference type="OrthoDB" id="8936120at2759"/>
<dbReference type="InterPro" id="IPR001039">
    <property type="entry name" value="MHC_I_a_a1/a2"/>
</dbReference>
<dbReference type="GO" id="GO:0009897">
    <property type="term" value="C:external side of plasma membrane"/>
    <property type="evidence" value="ECO:0007669"/>
    <property type="project" value="TreeGrafter"/>
</dbReference>